<evidence type="ECO:0000256" key="4">
    <source>
        <dbReference type="PROSITE-ProRule" id="PRU00335"/>
    </source>
</evidence>
<dbReference type="Gene3D" id="1.10.357.10">
    <property type="entry name" value="Tetracycline Repressor, domain 2"/>
    <property type="match status" value="1"/>
</dbReference>
<dbReference type="Pfam" id="PF00440">
    <property type="entry name" value="TetR_N"/>
    <property type="match status" value="1"/>
</dbReference>
<evidence type="ECO:0000256" key="3">
    <source>
        <dbReference type="ARBA" id="ARBA00023163"/>
    </source>
</evidence>
<dbReference type="InterPro" id="IPR023772">
    <property type="entry name" value="DNA-bd_HTH_TetR-type_CS"/>
</dbReference>
<accession>A0A497XTV0</accession>
<dbReference type="EMBL" id="RCCJ01000001">
    <property type="protein sequence ID" value="RLJ71610.1"/>
    <property type="molecule type" value="Genomic_DNA"/>
</dbReference>
<proteinExistence type="predicted"/>
<protein>
    <submittedName>
        <fullName evidence="7">TetR family transcriptional regulator</fullName>
    </submittedName>
</protein>
<comment type="caution">
    <text evidence="7">The sequence shown here is derived from an EMBL/GenBank/DDBJ whole genome shotgun (WGS) entry which is preliminary data.</text>
</comment>
<feature type="coiled-coil region" evidence="5">
    <location>
        <begin position="64"/>
        <end position="91"/>
    </location>
</feature>
<dbReference type="InterPro" id="IPR050624">
    <property type="entry name" value="HTH-type_Tx_Regulator"/>
</dbReference>
<organism evidence="7 8">
    <name type="scientific">Hydrogenivirga caldilitoris</name>
    <dbReference type="NCBI Taxonomy" id="246264"/>
    <lineage>
        <taxon>Bacteria</taxon>
        <taxon>Pseudomonadati</taxon>
        <taxon>Aquificota</taxon>
        <taxon>Aquificia</taxon>
        <taxon>Aquificales</taxon>
        <taxon>Aquificaceae</taxon>
        <taxon>Hydrogenivirga</taxon>
    </lineage>
</organism>
<keyword evidence="5" id="KW-0175">Coiled coil</keyword>
<name>A0A497XTV0_9AQUI</name>
<dbReference type="Proteomes" id="UP000267841">
    <property type="component" value="Unassembled WGS sequence"/>
</dbReference>
<evidence type="ECO:0000256" key="2">
    <source>
        <dbReference type="ARBA" id="ARBA00023125"/>
    </source>
</evidence>
<dbReference type="GO" id="GO:0003677">
    <property type="term" value="F:DNA binding"/>
    <property type="evidence" value="ECO:0007669"/>
    <property type="project" value="UniProtKB-UniRule"/>
</dbReference>
<feature type="domain" description="HTH tetR-type" evidence="6">
    <location>
        <begin position="14"/>
        <end position="74"/>
    </location>
</feature>
<dbReference type="AlphaFoldDB" id="A0A497XTV0"/>
<keyword evidence="1" id="KW-0805">Transcription regulation</keyword>
<keyword evidence="3" id="KW-0804">Transcription</keyword>
<dbReference type="PANTHER" id="PTHR43479">
    <property type="entry name" value="ACREF/ENVCD OPERON REPRESSOR-RELATED"/>
    <property type="match status" value="1"/>
</dbReference>
<dbReference type="PROSITE" id="PS01081">
    <property type="entry name" value="HTH_TETR_1"/>
    <property type="match status" value="1"/>
</dbReference>
<feature type="DNA-binding region" description="H-T-H motif" evidence="4">
    <location>
        <begin position="37"/>
        <end position="56"/>
    </location>
</feature>
<dbReference type="FunFam" id="1.10.10.60:FF:000141">
    <property type="entry name" value="TetR family transcriptional regulator"/>
    <property type="match status" value="1"/>
</dbReference>
<evidence type="ECO:0000313" key="8">
    <source>
        <dbReference type="Proteomes" id="UP000267841"/>
    </source>
</evidence>
<reference evidence="7 8" key="1">
    <citation type="submission" date="2018-10" db="EMBL/GenBank/DDBJ databases">
        <title>Genomic Encyclopedia of Archaeal and Bacterial Type Strains, Phase II (KMG-II): from individual species to whole genera.</title>
        <authorList>
            <person name="Goeker M."/>
        </authorList>
    </citation>
    <scope>NUCLEOTIDE SEQUENCE [LARGE SCALE GENOMIC DNA]</scope>
    <source>
        <strain evidence="7 8">DSM 16510</strain>
    </source>
</reference>
<sequence length="197" mass="22441">MSLGSRVSKKQSGEQTKRSIILTAKKLFVEKGYFNTSMRDIAKEAGVSTGALYHHFESKEEIAGEIYRETVEKIKERLEKALREGEGAREKIKGVIRELLILAEEDRYTMEYALYVKHREILDVPVCSAEPMDLLKKFCREEIDKGRIRAIDPELCAVCITAAPVRLMQLKWDGVIKEPLTSYADSLGECVWRSLSP</sequence>
<dbReference type="PROSITE" id="PS50977">
    <property type="entry name" value="HTH_TETR_2"/>
    <property type="match status" value="1"/>
</dbReference>
<dbReference type="InterPro" id="IPR009057">
    <property type="entry name" value="Homeodomain-like_sf"/>
</dbReference>
<evidence type="ECO:0000259" key="6">
    <source>
        <dbReference type="PROSITE" id="PS50977"/>
    </source>
</evidence>
<evidence type="ECO:0000256" key="5">
    <source>
        <dbReference type="SAM" id="Coils"/>
    </source>
</evidence>
<keyword evidence="8" id="KW-1185">Reference proteome</keyword>
<dbReference type="InterPro" id="IPR001647">
    <property type="entry name" value="HTH_TetR"/>
</dbReference>
<evidence type="ECO:0000313" key="7">
    <source>
        <dbReference type="EMBL" id="RLJ71610.1"/>
    </source>
</evidence>
<dbReference type="PANTHER" id="PTHR43479:SF11">
    <property type="entry name" value="ACREF_ENVCD OPERON REPRESSOR-RELATED"/>
    <property type="match status" value="1"/>
</dbReference>
<dbReference type="SUPFAM" id="SSF46689">
    <property type="entry name" value="Homeodomain-like"/>
    <property type="match status" value="1"/>
</dbReference>
<dbReference type="PRINTS" id="PR00455">
    <property type="entry name" value="HTHTETR"/>
</dbReference>
<evidence type="ECO:0000256" key="1">
    <source>
        <dbReference type="ARBA" id="ARBA00023015"/>
    </source>
</evidence>
<keyword evidence="2 4" id="KW-0238">DNA-binding</keyword>
<gene>
    <name evidence="7" type="ORF">BCF55_1923</name>
</gene>